<evidence type="ECO:0000256" key="1">
    <source>
        <dbReference type="SAM" id="MobiDB-lite"/>
    </source>
</evidence>
<feature type="region of interest" description="Disordered" evidence="1">
    <location>
        <begin position="180"/>
        <end position="331"/>
    </location>
</feature>
<dbReference type="InterPro" id="IPR058594">
    <property type="entry name" value="PB1-like_dom_pln"/>
</dbReference>
<keyword evidence="4" id="KW-1185">Reference proteome</keyword>
<dbReference type="Proteomes" id="UP000289738">
    <property type="component" value="Chromosome A07"/>
</dbReference>
<dbReference type="EMBL" id="SDMP01000007">
    <property type="protein sequence ID" value="RYR47283.1"/>
    <property type="molecule type" value="Genomic_DNA"/>
</dbReference>
<evidence type="ECO:0000259" key="2">
    <source>
        <dbReference type="Pfam" id="PF26130"/>
    </source>
</evidence>
<feature type="compositionally biased region" description="Basic residues" evidence="1">
    <location>
        <begin position="180"/>
        <end position="202"/>
    </location>
</feature>
<sequence length="331" mass="37290">MSVPARISGALGEVRRRRWSIRSRRRRLEYAESSSEESLLPFLSYSTSRWSLPLKNYTGMATIHITLSIHHRGRFEREPVGKVSYIGGEVTEIERINVDTLNGFFISDLLKDIGYTSISEFYWLEPGKELDDGLRLLRVDMDVVRMYEAVMNNENKINVYTEHPVDQLVVVEDKELTPSKGRRKVCAKRVPTPKKTPKRRLTVVKDDDDAEIVGNVQVDKQAQKSAEPQPMVEAHQENNPAPVATHEPNNISQPPPTPVQPDEPPSTQSQPSQPPLEVEKQPSQTHGTNPIPPPNANVSEASQQPWHSDETDQFIPSQANVSDPIAPEQLT</sequence>
<accession>A0A445C8U6</accession>
<name>A0A445C8U6_ARAHY</name>
<reference evidence="3 4" key="1">
    <citation type="submission" date="2019-01" db="EMBL/GenBank/DDBJ databases">
        <title>Sequencing of cultivated peanut Arachis hypogaea provides insights into genome evolution and oil improvement.</title>
        <authorList>
            <person name="Chen X."/>
        </authorList>
    </citation>
    <scope>NUCLEOTIDE SEQUENCE [LARGE SCALE GENOMIC DNA]</scope>
    <source>
        <strain evidence="4">cv. Fuhuasheng</strain>
        <tissue evidence="3">Leaves</tissue>
    </source>
</reference>
<evidence type="ECO:0000313" key="3">
    <source>
        <dbReference type="EMBL" id="RYR47283.1"/>
    </source>
</evidence>
<organism evidence="3 4">
    <name type="scientific">Arachis hypogaea</name>
    <name type="common">Peanut</name>
    <dbReference type="NCBI Taxonomy" id="3818"/>
    <lineage>
        <taxon>Eukaryota</taxon>
        <taxon>Viridiplantae</taxon>
        <taxon>Streptophyta</taxon>
        <taxon>Embryophyta</taxon>
        <taxon>Tracheophyta</taxon>
        <taxon>Spermatophyta</taxon>
        <taxon>Magnoliopsida</taxon>
        <taxon>eudicotyledons</taxon>
        <taxon>Gunneridae</taxon>
        <taxon>Pentapetalae</taxon>
        <taxon>rosids</taxon>
        <taxon>fabids</taxon>
        <taxon>Fabales</taxon>
        <taxon>Fabaceae</taxon>
        <taxon>Papilionoideae</taxon>
        <taxon>50 kb inversion clade</taxon>
        <taxon>dalbergioids sensu lato</taxon>
        <taxon>Dalbergieae</taxon>
        <taxon>Pterocarpus clade</taxon>
        <taxon>Arachis</taxon>
    </lineage>
</organism>
<dbReference type="AlphaFoldDB" id="A0A445C8U6"/>
<feature type="domain" description="PB1-like" evidence="2">
    <location>
        <begin position="63"/>
        <end position="163"/>
    </location>
</feature>
<comment type="caution">
    <text evidence="3">The sequence shown here is derived from an EMBL/GenBank/DDBJ whole genome shotgun (WGS) entry which is preliminary data.</text>
</comment>
<feature type="compositionally biased region" description="Polar residues" evidence="1">
    <location>
        <begin position="296"/>
        <end position="306"/>
    </location>
</feature>
<feature type="compositionally biased region" description="Pro residues" evidence="1">
    <location>
        <begin position="253"/>
        <end position="264"/>
    </location>
</feature>
<gene>
    <name evidence="3" type="ORF">Ahy_A07g033225</name>
</gene>
<protein>
    <recommendedName>
        <fullName evidence="2">PB1-like domain-containing protein</fullName>
    </recommendedName>
</protein>
<dbReference type="Pfam" id="PF26130">
    <property type="entry name" value="PB1-like"/>
    <property type="match status" value="1"/>
</dbReference>
<evidence type="ECO:0000313" key="4">
    <source>
        <dbReference type="Proteomes" id="UP000289738"/>
    </source>
</evidence>
<proteinExistence type="predicted"/>